<feature type="transmembrane region" description="Helical" evidence="7">
    <location>
        <begin position="56"/>
        <end position="74"/>
    </location>
</feature>
<dbReference type="Pfam" id="PF23750">
    <property type="entry name" value="RsgI_M"/>
    <property type="match status" value="1"/>
</dbReference>
<reference evidence="10 11" key="2">
    <citation type="journal article" date="2012" name="Stand. Genomic Sci.">
        <title>Complete Genome Sequence of Clostridium clariflavum DSM 19732.</title>
        <authorList>
            <person name="Izquierdo J.A."/>
            <person name="Goodwin L."/>
            <person name="Davenport K.W."/>
            <person name="Teshima H."/>
            <person name="Bruce D."/>
            <person name="Detter C."/>
            <person name="Tapia R."/>
            <person name="Han S."/>
            <person name="Land M."/>
            <person name="Hauser L."/>
            <person name="Jeffries C.D."/>
            <person name="Han J."/>
            <person name="Pitluck S."/>
            <person name="Nolan M."/>
            <person name="Chen A."/>
            <person name="Huntemann M."/>
            <person name="Mavromatis K."/>
            <person name="Mikhailova N."/>
            <person name="Liolios K."/>
            <person name="Woyke T."/>
            <person name="Lynd L.R."/>
        </authorList>
    </citation>
    <scope>NUCLEOTIDE SEQUENCE [LARGE SCALE GENOMIC DNA]</scope>
    <source>
        <strain evidence="11">DSM 19732 / NBRC 101661 / EBR45</strain>
    </source>
</reference>
<feature type="compositionally biased region" description="Basic and acidic residues" evidence="6">
    <location>
        <begin position="252"/>
        <end position="289"/>
    </location>
</feature>
<evidence type="ECO:0000256" key="7">
    <source>
        <dbReference type="SAM" id="Phobius"/>
    </source>
</evidence>
<organism evidence="10 11">
    <name type="scientific">Acetivibrio clariflavus (strain DSM 19732 / NBRC 101661 / EBR45)</name>
    <name type="common">Clostridium clariflavum</name>
    <dbReference type="NCBI Taxonomy" id="720554"/>
    <lineage>
        <taxon>Bacteria</taxon>
        <taxon>Bacillati</taxon>
        <taxon>Bacillota</taxon>
        <taxon>Clostridia</taxon>
        <taxon>Eubacteriales</taxon>
        <taxon>Oscillospiraceae</taxon>
        <taxon>Acetivibrio</taxon>
    </lineage>
</organism>
<feature type="compositionally biased region" description="Polar residues" evidence="6">
    <location>
        <begin position="290"/>
        <end position="306"/>
    </location>
</feature>
<evidence type="ECO:0000256" key="1">
    <source>
        <dbReference type="ARBA" id="ARBA00004162"/>
    </source>
</evidence>
<comment type="subcellular location">
    <subcellularLocation>
        <location evidence="1">Cell membrane</location>
        <topology evidence="1">Single-pass membrane protein</topology>
    </subcellularLocation>
</comment>
<dbReference type="InterPro" id="IPR008965">
    <property type="entry name" value="CBM2/CBM3_carb-bd_dom_sf"/>
</dbReference>
<dbReference type="eggNOG" id="COG2911">
    <property type="taxonomic scope" value="Bacteria"/>
</dbReference>
<evidence type="ECO:0000256" key="5">
    <source>
        <dbReference type="ARBA" id="ARBA00023136"/>
    </source>
</evidence>
<evidence type="ECO:0000256" key="4">
    <source>
        <dbReference type="ARBA" id="ARBA00022989"/>
    </source>
</evidence>
<evidence type="ECO:0000259" key="9">
    <source>
        <dbReference type="PROSITE" id="PS51849"/>
    </source>
</evidence>
<name>G8LSP0_ACECE</name>
<keyword evidence="2" id="KW-1003">Cell membrane</keyword>
<dbReference type="Pfam" id="PF12791">
    <property type="entry name" value="RsgI_N"/>
    <property type="match status" value="1"/>
</dbReference>
<dbReference type="STRING" id="720554.Clocl_2843"/>
<accession>G8LSP0</accession>
<keyword evidence="5 7" id="KW-0472">Membrane</keyword>
<dbReference type="InterPro" id="IPR055431">
    <property type="entry name" value="RsgI_M"/>
</dbReference>
<dbReference type="InterPro" id="IPR024449">
    <property type="entry name" value="Anti-sigma_RsgI_N"/>
</dbReference>
<keyword evidence="11" id="KW-1185">Reference proteome</keyword>
<dbReference type="AlphaFoldDB" id="G8LSP0"/>
<evidence type="ECO:0000313" key="11">
    <source>
        <dbReference type="Proteomes" id="UP000005435"/>
    </source>
</evidence>
<dbReference type="GO" id="GO:0005886">
    <property type="term" value="C:plasma membrane"/>
    <property type="evidence" value="ECO:0007669"/>
    <property type="project" value="UniProtKB-SubCell"/>
</dbReference>
<evidence type="ECO:0000256" key="2">
    <source>
        <dbReference type="ARBA" id="ARBA00022475"/>
    </source>
</evidence>
<dbReference type="Pfam" id="PF00942">
    <property type="entry name" value="CBM_3"/>
    <property type="match status" value="1"/>
</dbReference>
<sequence length="532" mass="60445">MMKLGIVYEIHKNKAVVLTPDCEFLVIKRRRDMYLGQQVKFNIKDVRKNVRPMNRYASIAASIAAVFLLTFLHFKVLFYGEIYGYIDVDINPSIEFVVDRDFEVLKAKALNNDAKKIAKELDAKGKDAYSVINDFLDKCEKYGYIVPKKNNVVLVSASVDGSVTKDSEENEELDKFLLNIDKKLSIENKENITSMVIKVSPEDRKEALKYNISMGKYYLMEKAKEKGMNLSAGDLNEEKVSELLAALDAKDDKEDVMAKEASADLKNEDKVEDKKVDSNEGKAEDKGKDSNQNVEQKKPVTSSAAQTIPEPTREPDIIPAINPATEPKTEPTQNPVEKPDELPANDQKVVATPKVKPDNTVKPTEKSKSVEAVDEGSLKIKMLSKHKNTKVEIISTDFQIINTSGKDIDLRNVKVRYYFTREGRADLEPAVYHYSIRSTRDESRCTQFSNSEVKISFHKVSGSDMYMEITFTRGVLKKDEYAYVMTAFNNAKWDRMDQSDDYSFIPDAYDFKVTQKVTGYISDKLVWGKEPY</sequence>
<gene>
    <name evidence="10" type="ordered locus">Clocl_2843</name>
</gene>
<dbReference type="InterPro" id="IPR001956">
    <property type="entry name" value="CBM3"/>
</dbReference>
<dbReference type="PROSITE" id="PS51849">
    <property type="entry name" value="RSGI_N"/>
    <property type="match status" value="1"/>
</dbReference>
<dbReference type="HOGENOM" id="CLU_511640_0_0_9"/>
<protein>
    <submittedName>
        <fullName evidence="10">Cellulose binding domain-containing protein</fullName>
    </submittedName>
</protein>
<evidence type="ECO:0000313" key="10">
    <source>
        <dbReference type="EMBL" id="AEV69392.1"/>
    </source>
</evidence>
<evidence type="ECO:0000256" key="3">
    <source>
        <dbReference type="ARBA" id="ARBA00022692"/>
    </source>
</evidence>
<dbReference type="Gene3D" id="2.60.40.710">
    <property type="entry name" value="Endoglucanase-like"/>
    <property type="match status" value="1"/>
</dbReference>
<proteinExistence type="predicted"/>
<keyword evidence="4 7" id="KW-1133">Transmembrane helix</keyword>
<dbReference type="PROSITE" id="PS51172">
    <property type="entry name" value="CBM3"/>
    <property type="match status" value="1"/>
</dbReference>
<dbReference type="GO" id="GO:0030248">
    <property type="term" value="F:cellulose binding"/>
    <property type="evidence" value="ECO:0007669"/>
    <property type="project" value="InterPro"/>
</dbReference>
<feature type="domain" description="CBM3" evidence="8">
    <location>
        <begin position="374"/>
        <end position="532"/>
    </location>
</feature>
<dbReference type="Proteomes" id="UP000005435">
    <property type="component" value="Chromosome"/>
</dbReference>
<dbReference type="EMBL" id="CP003065">
    <property type="protein sequence ID" value="AEV69392.1"/>
    <property type="molecule type" value="Genomic_DNA"/>
</dbReference>
<dbReference type="SUPFAM" id="SSF49384">
    <property type="entry name" value="Carbohydrate-binding domain"/>
    <property type="match status" value="1"/>
</dbReference>
<keyword evidence="3 7" id="KW-0812">Transmembrane</keyword>
<dbReference type="InterPro" id="IPR036966">
    <property type="entry name" value="CBM3_sf"/>
</dbReference>
<dbReference type="SMART" id="SM01067">
    <property type="entry name" value="CBM_3"/>
    <property type="match status" value="1"/>
</dbReference>
<evidence type="ECO:0000256" key="6">
    <source>
        <dbReference type="SAM" id="MobiDB-lite"/>
    </source>
</evidence>
<dbReference type="RefSeq" id="WP_014255941.1">
    <property type="nucleotide sequence ID" value="NC_016627.1"/>
</dbReference>
<feature type="region of interest" description="Disordered" evidence="6">
    <location>
        <begin position="252"/>
        <end position="368"/>
    </location>
</feature>
<evidence type="ECO:0000259" key="8">
    <source>
        <dbReference type="PROSITE" id="PS51172"/>
    </source>
</evidence>
<dbReference type="GO" id="GO:0005975">
    <property type="term" value="P:carbohydrate metabolic process"/>
    <property type="evidence" value="ECO:0007669"/>
    <property type="project" value="InterPro"/>
</dbReference>
<feature type="domain" description="RsgI N-terminal anti-sigma" evidence="9">
    <location>
        <begin position="3"/>
        <end position="50"/>
    </location>
</feature>
<dbReference type="KEGG" id="ccl:Clocl_2843"/>
<feature type="compositionally biased region" description="Basic and acidic residues" evidence="6">
    <location>
        <begin position="355"/>
        <end position="368"/>
    </location>
</feature>
<reference evidence="11" key="1">
    <citation type="submission" date="2011-12" db="EMBL/GenBank/DDBJ databases">
        <title>Complete sequence of Clostridium clariflavum DSM 19732.</title>
        <authorList>
            <consortium name="US DOE Joint Genome Institute"/>
            <person name="Lucas S."/>
            <person name="Han J."/>
            <person name="Lapidus A."/>
            <person name="Cheng J.-F."/>
            <person name="Goodwin L."/>
            <person name="Pitluck S."/>
            <person name="Peters L."/>
            <person name="Teshima H."/>
            <person name="Detter J.C."/>
            <person name="Han C."/>
            <person name="Tapia R."/>
            <person name="Land M."/>
            <person name="Hauser L."/>
            <person name="Kyrpides N."/>
            <person name="Ivanova N."/>
            <person name="Pagani I."/>
            <person name="Kitzmiller T."/>
            <person name="Lynd L."/>
            <person name="Izquierdo J."/>
            <person name="Woyke T."/>
        </authorList>
    </citation>
    <scope>NUCLEOTIDE SEQUENCE [LARGE SCALE GENOMIC DNA]</scope>
    <source>
        <strain evidence="11">DSM 19732 / NBRC 101661 / EBR45</strain>
    </source>
</reference>
<dbReference type="OrthoDB" id="9800626at2"/>